<organism evidence="2 3">
    <name type="scientific">Subdoligranulum variabile DSM 15176</name>
    <dbReference type="NCBI Taxonomy" id="411471"/>
    <lineage>
        <taxon>Bacteria</taxon>
        <taxon>Bacillati</taxon>
        <taxon>Bacillota</taxon>
        <taxon>Clostridia</taxon>
        <taxon>Eubacteriales</taxon>
        <taxon>Oscillospiraceae</taxon>
        <taxon>Subdoligranulum</taxon>
    </lineage>
</organism>
<evidence type="ECO:0000313" key="3">
    <source>
        <dbReference type="Proteomes" id="UP000003438"/>
    </source>
</evidence>
<dbReference type="AlphaFoldDB" id="D1PKR4"/>
<reference evidence="2" key="1">
    <citation type="submission" date="2009-12" db="EMBL/GenBank/DDBJ databases">
        <authorList>
            <person name="Weinstock G."/>
            <person name="Sodergren E."/>
            <person name="Clifton S."/>
            <person name="Fulton L."/>
            <person name="Fulton B."/>
            <person name="Courtney L."/>
            <person name="Fronick C."/>
            <person name="Harrison M."/>
            <person name="Strong C."/>
            <person name="Farmer C."/>
            <person name="Delahaunty K."/>
            <person name="Markovic C."/>
            <person name="Hall O."/>
            <person name="Minx P."/>
            <person name="Tomlinson C."/>
            <person name="Mitreva M."/>
            <person name="Nelson J."/>
            <person name="Hou S."/>
            <person name="Wollam A."/>
            <person name="Pepin K.H."/>
            <person name="Johnson M."/>
            <person name="Bhonagiri V."/>
            <person name="Nash W.E."/>
            <person name="Warren W."/>
            <person name="Chinwalla A."/>
            <person name="Mardis E.R."/>
            <person name="Wilson R.K."/>
        </authorList>
    </citation>
    <scope>NUCLEOTIDE SEQUENCE [LARGE SCALE GENOMIC DNA]</scope>
    <source>
        <strain evidence="2">DSM 15176</strain>
    </source>
</reference>
<dbReference type="Pfam" id="PF14270">
    <property type="entry name" value="DUF4358"/>
    <property type="match status" value="1"/>
</dbReference>
<dbReference type="InterPro" id="IPR025648">
    <property type="entry name" value="DUF4358"/>
</dbReference>
<dbReference type="EMBL" id="ACBY02000020">
    <property type="protein sequence ID" value="EFB76572.1"/>
    <property type="molecule type" value="Genomic_DNA"/>
</dbReference>
<feature type="compositionally biased region" description="Low complexity" evidence="1">
    <location>
        <begin position="83"/>
        <end position="113"/>
    </location>
</feature>
<dbReference type="STRING" id="411471.SUBVAR_04942"/>
<dbReference type="Proteomes" id="UP000003438">
    <property type="component" value="Unassembled WGS sequence"/>
</dbReference>
<dbReference type="HOGENOM" id="CLU_1085535_0_0_9"/>
<sequence>MDCGAFTRGFDGIRVEKTAKIVYSNKVFRDSTEHRADDRRTQFRHTGRFYDQAIKENNPMKKLLPILLCAAILLAGCSKSGDSETTSSGSEASSVSEAVSSEETSEAASDSASQGSEAEEVAQTENLDSAVAALEAVNPINNPMAYSDFDVENTLMLNKDNLVAYKGDVSNTQSDCGLVFVAQAKEGKAEEVESELQAYKESLTANNLYAEFADLTALAKDARIVRNGNYVAMVIASVDVGDYTEIDKVLETALNF</sequence>
<evidence type="ECO:0000313" key="2">
    <source>
        <dbReference type="EMBL" id="EFB76572.1"/>
    </source>
</evidence>
<name>D1PKR4_9FIRM</name>
<feature type="region of interest" description="Disordered" evidence="1">
    <location>
        <begin position="83"/>
        <end position="124"/>
    </location>
</feature>
<dbReference type="eggNOG" id="ENOG502ZDJ9">
    <property type="taxonomic scope" value="Bacteria"/>
</dbReference>
<protein>
    <recommendedName>
        <fullName evidence="4">DUF4358 domain-containing protein</fullName>
    </recommendedName>
</protein>
<keyword evidence="3" id="KW-1185">Reference proteome</keyword>
<comment type="caution">
    <text evidence="2">The sequence shown here is derived from an EMBL/GenBank/DDBJ whole genome shotgun (WGS) entry which is preliminary data.</text>
</comment>
<proteinExistence type="predicted"/>
<evidence type="ECO:0000256" key="1">
    <source>
        <dbReference type="SAM" id="MobiDB-lite"/>
    </source>
</evidence>
<accession>D1PKR4</accession>
<gene>
    <name evidence="2" type="ORF">SUBVAR_04942</name>
</gene>
<evidence type="ECO:0008006" key="4">
    <source>
        <dbReference type="Google" id="ProtNLM"/>
    </source>
</evidence>